<reference evidence="3" key="1">
    <citation type="submission" date="2025-08" db="UniProtKB">
        <authorList>
            <consortium name="RefSeq"/>
        </authorList>
    </citation>
    <scope>IDENTIFICATION</scope>
</reference>
<keyword evidence="2" id="KW-1185">Reference proteome</keyword>
<feature type="compositionally biased region" description="Basic and acidic residues" evidence="1">
    <location>
        <begin position="10"/>
        <end position="28"/>
    </location>
</feature>
<dbReference type="GeneID" id="113471775"/>
<evidence type="ECO:0000313" key="3">
    <source>
        <dbReference type="RefSeq" id="XP_026686986.1"/>
    </source>
</evidence>
<accession>A0A3Q0JEU8</accession>
<feature type="region of interest" description="Disordered" evidence="1">
    <location>
        <begin position="1"/>
        <end position="83"/>
    </location>
</feature>
<protein>
    <submittedName>
        <fullName evidence="3">Uncharacterized protein LOC113471775</fullName>
    </submittedName>
</protein>
<dbReference type="Proteomes" id="UP000079169">
    <property type="component" value="Unplaced"/>
</dbReference>
<sequence length="160" mass="18088">MHNKVVNRTNQKDSTSEDSPKKDQDVSKSRLNGPKIVQPTVEHSITRDDNVNQENLDLNVREDENKSWDGNVKNNVDVSGEGSGKVNEIFTVASTSAIPNLEPLADSTDFSEDVRSLSAQRKKKKKKLTKKSKHQSAEETELKPIKPEQDISKYDERQRD</sequence>
<organism evidence="2 3">
    <name type="scientific">Diaphorina citri</name>
    <name type="common">Asian citrus psyllid</name>
    <dbReference type="NCBI Taxonomy" id="121845"/>
    <lineage>
        <taxon>Eukaryota</taxon>
        <taxon>Metazoa</taxon>
        <taxon>Ecdysozoa</taxon>
        <taxon>Arthropoda</taxon>
        <taxon>Hexapoda</taxon>
        <taxon>Insecta</taxon>
        <taxon>Pterygota</taxon>
        <taxon>Neoptera</taxon>
        <taxon>Paraneoptera</taxon>
        <taxon>Hemiptera</taxon>
        <taxon>Sternorrhyncha</taxon>
        <taxon>Psylloidea</taxon>
        <taxon>Psyllidae</taxon>
        <taxon>Diaphorininae</taxon>
        <taxon>Diaphorina</taxon>
    </lineage>
</organism>
<evidence type="ECO:0000256" key="1">
    <source>
        <dbReference type="SAM" id="MobiDB-lite"/>
    </source>
</evidence>
<name>A0A3Q0JEU8_DIACI</name>
<gene>
    <name evidence="3" type="primary">LOC113471775</name>
</gene>
<evidence type="ECO:0000313" key="2">
    <source>
        <dbReference type="Proteomes" id="UP000079169"/>
    </source>
</evidence>
<feature type="compositionally biased region" description="Basic and acidic residues" evidence="1">
    <location>
        <begin position="135"/>
        <end position="160"/>
    </location>
</feature>
<feature type="region of interest" description="Disordered" evidence="1">
    <location>
        <begin position="102"/>
        <end position="160"/>
    </location>
</feature>
<feature type="compositionally biased region" description="Basic residues" evidence="1">
    <location>
        <begin position="120"/>
        <end position="134"/>
    </location>
</feature>
<dbReference type="AlphaFoldDB" id="A0A3Q0JEU8"/>
<dbReference type="RefSeq" id="XP_026686986.1">
    <property type="nucleotide sequence ID" value="XM_026831185.1"/>
</dbReference>
<proteinExistence type="predicted"/>
<dbReference type="KEGG" id="dci:113471775"/>
<dbReference type="PaxDb" id="121845-A0A3Q0JEU8"/>